<sequence length="83" mass="9749">MRKSYSSFEEIKYDLEVLKLKKDIHYHKVFRAVDNIKTELSPDRVVRNTLGSVTSYVKGSSNIQAFLITTALKYFFKNRTKNK</sequence>
<dbReference type="RefSeq" id="WP_006257944.1">
    <property type="nucleotide sequence ID" value="NZ_BCMQ01000002.1"/>
</dbReference>
<dbReference type="Proteomes" id="UP000069030">
    <property type="component" value="Chromosome"/>
</dbReference>
<dbReference type="InterPro" id="IPR046290">
    <property type="entry name" value="DUF6327"/>
</dbReference>
<dbReference type="AlphaFoldDB" id="A0A0S7E6E0"/>
<protein>
    <submittedName>
        <fullName evidence="1">Uncharacterized protein</fullName>
    </submittedName>
</protein>
<dbReference type="EMBL" id="CP013690">
    <property type="protein sequence ID" value="ALU25603.1"/>
    <property type="molecule type" value="Genomic_DNA"/>
</dbReference>
<dbReference type="KEGG" id="mod:AS202_05395"/>
<evidence type="ECO:0000313" key="1">
    <source>
        <dbReference type="EMBL" id="ALU25603.1"/>
    </source>
</evidence>
<dbReference type="eggNOG" id="ENOG5030S9N">
    <property type="taxonomic scope" value="Bacteria"/>
</dbReference>
<accession>A0A0S7E6E0</accession>
<dbReference type="Pfam" id="PF19852">
    <property type="entry name" value="DUF6327"/>
    <property type="match status" value="1"/>
</dbReference>
<name>A0A0S7E6E0_9FLAO</name>
<gene>
    <name evidence="1" type="ORF">AS202_05395</name>
</gene>
<proteinExistence type="predicted"/>
<reference evidence="1 2" key="1">
    <citation type="journal article" date="2016" name="J. Zhejiang Univ. Sci. B">
        <title>Antibiotic resistance mechanisms of Myroides sp.</title>
        <authorList>
            <person name="Hu S."/>
            <person name="Yuan S."/>
            <person name="Qu H."/>
            <person name="Jiang T."/>
            <person name="Zhou Y."/>
            <person name="Wang M."/>
            <person name="Ming D."/>
        </authorList>
    </citation>
    <scope>NUCLEOTIDE SEQUENCE [LARGE SCALE GENOMIC DNA]</scope>
    <source>
        <strain evidence="1 2">PR63039</strain>
    </source>
</reference>
<evidence type="ECO:0000313" key="2">
    <source>
        <dbReference type="Proteomes" id="UP000069030"/>
    </source>
</evidence>
<organism evidence="1 2">
    <name type="scientific">Myroides odoratimimus</name>
    <dbReference type="NCBI Taxonomy" id="76832"/>
    <lineage>
        <taxon>Bacteria</taxon>
        <taxon>Pseudomonadati</taxon>
        <taxon>Bacteroidota</taxon>
        <taxon>Flavobacteriia</taxon>
        <taxon>Flavobacteriales</taxon>
        <taxon>Flavobacteriaceae</taxon>
        <taxon>Myroides</taxon>
    </lineage>
</organism>